<dbReference type="GO" id="GO:0006515">
    <property type="term" value="P:protein quality control for misfolded or incompletely synthesized proteins"/>
    <property type="evidence" value="ECO:0007669"/>
    <property type="project" value="TreeGrafter"/>
</dbReference>
<dbReference type="Proteomes" id="UP000012019">
    <property type="component" value="Unassembled WGS sequence"/>
</dbReference>
<proteinExistence type="predicted"/>
<dbReference type="STRING" id="1286106.MPL1_12296"/>
<dbReference type="eggNOG" id="COG0466">
    <property type="taxonomic scope" value="Bacteria"/>
</dbReference>
<feature type="region of interest" description="Disordered" evidence="1">
    <location>
        <begin position="1"/>
        <end position="27"/>
    </location>
</feature>
<feature type="compositionally biased region" description="Basic and acidic residues" evidence="1">
    <location>
        <begin position="1"/>
        <end position="26"/>
    </location>
</feature>
<dbReference type="GO" id="GO:0016887">
    <property type="term" value="F:ATP hydrolysis activity"/>
    <property type="evidence" value="ECO:0007669"/>
    <property type="project" value="InterPro"/>
</dbReference>
<gene>
    <name evidence="3" type="ORF">MPL1_12296</name>
</gene>
<dbReference type="PANTHER" id="PTHR43718:SF2">
    <property type="entry name" value="LON PROTEASE HOMOLOG, MITOCHONDRIAL"/>
    <property type="match status" value="1"/>
</dbReference>
<dbReference type="Pfam" id="PF00004">
    <property type="entry name" value="AAA"/>
    <property type="match status" value="1"/>
</dbReference>
<dbReference type="PANTHER" id="PTHR43718">
    <property type="entry name" value="LON PROTEASE"/>
    <property type="match status" value="1"/>
</dbReference>
<dbReference type="GO" id="GO:0005524">
    <property type="term" value="F:ATP binding"/>
    <property type="evidence" value="ECO:0007669"/>
    <property type="project" value="InterPro"/>
</dbReference>
<sequence length="348" mass="39227">MTQKSLRDRLFEDAPQEPEKSPHDLKGPTQQIFNPVDVFKAIAGEQNDNRLKILSSLRRQYEFRQLACFPDDFLLKLKILEKQFGNFHEVTAICRNAFILGALEPPNVINLPPILLLGPPGIGKTRYLSELAMTLGTAFFDLDFSSLTSGFIISGGSSSWQDSKPGFISNSLLKSDFANPIILLDEIDKAQTGSNYDPLGPMYGLLEKHTAKRFVDEFLNIKMDASAIIWVASANYPERIPEPIRSRMIEIFIDTPTPEQSYEIVKAIYRELLNTRAWGKHFSVELDPKVIVQLSSLPARRVRIALENALAVAAIRSRGKMRPIIVMPQDVSLHRDPKNKFIKMGFLA</sequence>
<dbReference type="AlphaFoldDB" id="M7PDS0"/>
<dbReference type="PATRIC" id="fig|1286106.3.peg.2458"/>
<feature type="domain" description="ATPase AAA-type core" evidence="2">
    <location>
        <begin position="114"/>
        <end position="250"/>
    </location>
</feature>
<evidence type="ECO:0000313" key="3">
    <source>
        <dbReference type="EMBL" id="EMR12050.1"/>
    </source>
</evidence>
<dbReference type="GO" id="GO:0004252">
    <property type="term" value="F:serine-type endopeptidase activity"/>
    <property type="evidence" value="ECO:0007669"/>
    <property type="project" value="InterPro"/>
</dbReference>
<dbReference type="EMBL" id="APHR01000075">
    <property type="protein sequence ID" value="EMR12050.1"/>
    <property type="molecule type" value="Genomic_DNA"/>
</dbReference>
<dbReference type="SUPFAM" id="SSF52540">
    <property type="entry name" value="P-loop containing nucleoside triphosphate hydrolases"/>
    <property type="match status" value="1"/>
</dbReference>
<dbReference type="InterPro" id="IPR003959">
    <property type="entry name" value="ATPase_AAA_core"/>
</dbReference>
<dbReference type="InterPro" id="IPR027065">
    <property type="entry name" value="Lon_Prtase"/>
</dbReference>
<evidence type="ECO:0000256" key="1">
    <source>
        <dbReference type="SAM" id="MobiDB-lite"/>
    </source>
</evidence>
<keyword evidence="3" id="KW-0645">Protease</keyword>
<evidence type="ECO:0000313" key="4">
    <source>
        <dbReference type="Proteomes" id="UP000012019"/>
    </source>
</evidence>
<comment type="caution">
    <text evidence="3">The sequence shown here is derived from an EMBL/GenBank/DDBJ whole genome shotgun (WGS) entry which is preliminary data.</text>
</comment>
<dbReference type="Gene3D" id="3.40.50.300">
    <property type="entry name" value="P-loop containing nucleotide triphosphate hydrolases"/>
    <property type="match status" value="1"/>
</dbReference>
<dbReference type="OrthoDB" id="9809379at2"/>
<keyword evidence="4" id="KW-1185">Reference proteome</keyword>
<reference evidence="3 4" key="1">
    <citation type="journal article" date="2013" name="Genome Announc.">
        <title>Draft Genome Sequence of Methylophaga lonarensis MPLT, a Haloalkaliphilic (Non-Methane-Utilizing) Methylotroph.</title>
        <authorList>
            <person name="Shetty S.A."/>
            <person name="Marathe N.P."/>
            <person name="Munot H."/>
            <person name="Antony C.P."/>
            <person name="Dhotre D.P."/>
            <person name="Murrell J.C."/>
            <person name="Shouche Y.S."/>
        </authorList>
    </citation>
    <scope>NUCLEOTIDE SEQUENCE [LARGE SCALE GENOMIC DNA]</scope>
    <source>
        <strain evidence="3 4">MPL</strain>
    </source>
</reference>
<dbReference type="RefSeq" id="WP_009727406.1">
    <property type="nucleotide sequence ID" value="NZ_APHR01000075.1"/>
</dbReference>
<protein>
    <submittedName>
        <fullName evidence="3">ATP-dependent protease La</fullName>
    </submittedName>
</protein>
<dbReference type="InterPro" id="IPR027417">
    <property type="entry name" value="P-loop_NTPase"/>
</dbReference>
<keyword evidence="3" id="KW-0378">Hydrolase</keyword>
<evidence type="ECO:0000259" key="2">
    <source>
        <dbReference type="Pfam" id="PF00004"/>
    </source>
</evidence>
<organism evidence="3 4">
    <name type="scientific">Methylophaga lonarensis MPL</name>
    <dbReference type="NCBI Taxonomy" id="1286106"/>
    <lineage>
        <taxon>Bacteria</taxon>
        <taxon>Pseudomonadati</taxon>
        <taxon>Pseudomonadota</taxon>
        <taxon>Gammaproteobacteria</taxon>
        <taxon>Thiotrichales</taxon>
        <taxon>Piscirickettsiaceae</taxon>
        <taxon>Methylophaga</taxon>
    </lineage>
</organism>
<accession>M7PDS0</accession>
<dbReference type="GO" id="GO:0004176">
    <property type="term" value="F:ATP-dependent peptidase activity"/>
    <property type="evidence" value="ECO:0007669"/>
    <property type="project" value="InterPro"/>
</dbReference>
<name>M7PDS0_9GAMM</name>